<evidence type="ECO:0000256" key="1">
    <source>
        <dbReference type="ARBA" id="ARBA00023015"/>
    </source>
</evidence>
<dbReference type="RefSeq" id="WP_087910156.1">
    <property type="nucleotide sequence ID" value="NZ_NAIA01000003.1"/>
</dbReference>
<dbReference type="PROSITE" id="PS50043">
    <property type="entry name" value="HTH_LUXR_2"/>
    <property type="match status" value="1"/>
</dbReference>
<gene>
    <name evidence="5" type="ORF">B6A14_09200</name>
</gene>
<dbReference type="InterPro" id="IPR016032">
    <property type="entry name" value="Sig_transdc_resp-reg_C-effctor"/>
</dbReference>
<dbReference type="SMART" id="SM00421">
    <property type="entry name" value="HTH_LUXR"/>
    <property type="match status" value="1"/>
</dbReference>
<dbReference type="GO" id="GO:0003677">
    <property type="term" value="F:DNA binding"/>
    <property type="evidence" value="ECO:0007669"/>
    <property type="project" value="UniProtKB-KW"/>
</dbReference>
<dbReference type="Pfam" id="PF00196">
    <property type="entry name" value="GerE"/>
    <property type="match status" value="1"/>
</dbReference>
<feature type="domain" description="HTH luxR-type" evidence="4">
    <location>
        <begin position="5"/>
        <end position="70"/>
    </location>
</feature>
<accession>A0A210RY24</accession>
<keyword evidence="1" id="KW-0805">Transcription regulation</keyword>
<dbReference type="AlphaFoldDB" id="A0A210RY24"/>
<reference evidence="5 6" key="1">
    <citation type="submission" date="2017-03" db="EMBL/GenBank/DDBJ databases">
        <title>New species Polynucleobacter sp. MWH-EgelM1-30-B4.</title>
        <authorList>
            <person name="Hahn M.W."/>
        </authorList>
    </citation>
    <scope>NUCLEOTIDE SEQUENCE [LARGE SCALE GENOMIC DNA]</scope>
    <source>
        <strain evidence="5 6">MWH-EgelM1-30-B4</strain>
    </source>
</reference>
<keyword evidence="6" id="KW-1185">Reference proteome</keyword>
<dbReference type="PANTHER" id="PTHR44688">
    <property type="entry name" value="DNA-BINDING TRANSCRIPTIONAL ACTIVATOR DEVR_DOSR"/>
    <property type="match status" value="1"/>
</dbReference>
<dbReference type="InterPro" id="IPR000792">
    <property type="entry name" value="Tscrpt_reg_LuxR_C"/>
</dbReference>
<dbReference type="GO" id="GO:0006355">
    <property type="term" value="P:regulation of DNA-templated transcription"/>
    <property type="evidence" value="ECO:0007669"/>
    <property type="project" value="InterPro"/>
</dbReference>
<dbReference type="OrthoDB" id="8848858at2"/>
<proteinExistence type="predicted"/>
<evidence type="ECO:0000259" key="4">
    <source>
        <dbReference type="PROSITE" id="PS50043"/>
    </source>
</evidence>
<dbReference type="PANTHER" id="PTHR44688:SF16">
    <property type="entry name" value="DNA-BINDING TRANSCRIPTIONAL ACTIVATOR DEVR_DOSR"/>
    <property type="match status" value="1"/>
</dbReference>
<evidence type="ECO:0000313" key="5">
    <source>
        <dbReference type="EMBL" id="OWF65923.1"/>
    </source>
</evidence>
<evidence type="ECO:0000313" key="6">
    <source>
        <dbReference type="Proteomes" id="UP000196880"/>
    </source>
</evidence>
<name>A0A210RY24_9BURK</name>
<sequence length="544" mass="58944">MSEHPSSAKSSFSQRQLQILDLIAQGKSNKEIAADLKITYGTVKQHLFTIFKMLGVSSRGKVAILAREVLDSHQFDDIKKSSIQNKKGYAWRLISAVAFVSSDIPPPNPEAVLEHNRQMMEFRQFVMKLTQALDGRAMPLPDGGLLTWFGHPAAHLDDADRACQLAQAVSHWLNKQKSLAQPMGIGIASHAEVVPTGAQDLISVEVYRTALSLAKQSFALRLPLANTLVQKLAPHCVPWVLIKPKKSPTKDVANSAGFIAIGPVPSAPTNHPTQWGGMPFLAEVCTSADGGIAQWLAVESWPPSITTALIDAIGNEAMNHGFQPVHIRLPAHKQADAVCSCVLAQLECYMPSKLKSSQSFAEGNAERLSKTLIDLSKKNPIVLLVYGIHALPTLQTILGEKGVDRLVGSRMMVAAGNVQNQGEPRTSVRLLGPRPHKPLFSRVLTMTVPDLDLLPEGVRVDLQALLDQLSPVANSLIFKAAISPEKSIEDLVLELQSPRPVLQAAIQELASFGLILPSQGNGFEFRDLATAHAIKQLSDMSLAA</sequence>
<keyword evidence="2" id="KW-0238">DNA-binding</keyword>
<dbReference type="InterPro" id="IPR036388">
    <property type="entry name" value="WH-like_DNA-bd_sf"/>
</dbReference>
<evidence type="ECO:0000256" key="2">
    <source>
        <dbReference type="ARBA" id="ARBA00023125"/>
    </source>
</evidence>
<dbReference type="Gene3D" id="1.10.10.10">
    <property type="entry name" value="Winged helix-like DNA-binding domain superfamily/Winged helix DNA-binding domain"/>
    <property type="match status" value="1"/>
</dbReference>
<dbReference type="CDD" id="cd06170">
    <property type="entry name" value="LuxR_C_like"/>
    <property type="match status" value="1"/>
</dbReference>
<dbReference type="EMBL" id="NAIA01000003">
    <property type="protein sequence ID" value="OWF65923.1"/>
    <property type="molecule type" value="Genomic_DNA"/>
</dbReference>
<keyword evidence="3" id="KW-0804">Transcription</keyword>
<evidence type="ECO:0000256" key="3">
    <source>
        <dbReference type="ARBA" id="ARBA00023163"/>
    </source>
</evidence>
<dbReference type="Proteomes" id="UP000196880">
    <property type="component" value="Unassembled WGS sequence"/>
</dbReference>
<organism evidence="5 6">
    <name type="scientific">Polynucleobacter hirudinilacicola</name>
    <dbReference type="NCBI Taxonomy" id="1743166"/>
    <lineage>
        <taxon>Bacteria</taxon>
        <taxon>Pseudomonadati</taxon>
        <taxon>Pseudomonadota</taxon>
        <taxon>Betaproteobacteria</taxon>
        <taxon>Burkholderiales</taxon>
        <taxon>Burkholderiaceae</taxon>
        <taxon>Polynucleobacter</taxon>
    </lineage>
</organism>
<dbReference type="PRINTS" id="PR00038">
    <property type="entry name" value="HTHLUXR"/>
</dbReference>
<dbReference type="SUPFAM" id="SSF46894">
    <property type="entry name" value="C-terminal effector domain of the bipartite response regulators"/>
    <property type="match status" value="1"/>
</dbReference>
<protein>
    <recommendedName>
        <fullName evidence="4">HTH luxR-type domain-containing protein</fullName>
    </recommendedName>
</protein>
<comment type="caution">
    <text evidence="5">The sequence shown here is derived from an EMBL/GenBank/DDBJ whole genome shotgun (WGS) entry which is preliminary data.</text>
</comment>